<dbReference type="EMBL" id="OCMF01000001">
    <property type="protein sequence ID" value="SOC79829.1"/>
    <property type="molecule type" value="Genomic_DNA"/>
</dbReference>
<dbReference type="CDD" id="cd00146">
    <property type="entry name" value="PKD"/>
    <property type="match status" value="1"/>
</dbReference>
<evidence type="ECO:0000313" key="2">
    <source>
        <dbReference type="Proteomes" id="UP000219193"/>
    </source>
</evidence>
<keyword evidence="2" id="KW-1185">Reference proteome</keyword>
<dbReference type="OrthoDB" id="910810at2"/>
<dbReference type="SUPFAM" id="SSF49299">
    <property type="entry name" value="PKD domain"/>
    <property type="match status" value="1"/>
</dbReference>
<organism evidence="1 2">
    <name type="scientific">Salinimicrobium sediminis</name>
    <dbReference type="NCBI Taxonomy" id="1343891"/>
    <lineage>
        <taxon>Bacteria</taxon>
        <taxon>Pseudomonadati</taxon>
        <taxon>Bacteroidota</taxon>
        <taxon>Flavobacteriia</taxon>
        <taxon>Flavobacteriales</taxon>
        <taxon>Flavobacteriaceae</taxon>
        <taxon>Salinimicrobium</taxon>
    </lineage>
</organism>
<dbReference type="AlphaFoldDB" id="A0A285X5Z0"/>
<evidence type="ECO:0000313" key="1">
    <source>
        <dbReference type="EMBL" id="SOC79829.1"/>
    </source>
</evidence>
<reference evidence="2" key="1">
    <citation type="submission" date="2017-09" db="EMBL/GenBank/DDBJ databases">
        <authorList>
            <person name="Varghese N."/>
            <person name="Submissions S."/>
        </authorList>
    </citation>
    <scope>NUCLEOTIDE SEQUENCE [LARGE SCALE GENOMIC DNA]</scope>
    <source>
        <strain evidence="2">CGMCC 1.12641</strain>
    </source>
</reference>
<dbReference type="PANTHER" id="PTHR46182:SF2">
    <property type="entry name" value="FI19480P1"/>
    <property type="match status" value="1"/>
</dbReference>
<dbReference type="InterPro" id="IPR035986">
    <property type="entry name" value="PKD_dom_sf"/>
</dbReference>
<dbReference type="RefSeq" id="WP_097055532.1">
    <property type="nucleotide sequence ID" value="NZ_OCMF01000001.1"/>
</dbReference>
<dbReference type="PANTHER" id="PTHR46182">
    <property type="entry name" value="FI19480P1"/>
    <property type="match status" value="1"/>
</dbReference>
<dbReference type="GO" id="GO:0016020">
    <property type="term" value="C:membrane"/>
    <property type="evidence" value="ECO:0007669"/>
    <property type="project" value="TreeGrafter"/>
</dbReference>
<accession>A0A285X5Z0</accession>
<protein>
    <recommendedName>
        <fullName evidence="3">PKD domain-containing protein</fullName>
    </recommendedName>
</protein>
<name>A0A285X5Z0_9FLAO</name>
<dbReference type="GO" id="GO:0031410">
    <property type="term" value="C:cytoplasmic vesicle"/>
    <property type="evidence" value="ECO:0007669"/>
    <property type="project" value="TreeGrafter"/>
</dbReference>
<dbReference type="InterPro" id="IPR029865">
    <property type="entry name" value="KIAA0319-like"/>
</dbReference>
<dbReference type="InterPro" id="IPR013783">
    <property type="entry name" value="Ig-like_fold"/>
</dbReference>
<proteinExistence type="predicted"/>
<dbReference type="Gene3D" id="2.60.40.10">
    <property type="entry name" value="Immunoglobulins"/>
    <property type="match status" value="1"/>
</dbReference>
<evidence type="ECO:0008006" key="3">
    <source>
        <dbReference type="Google" id="ProtNLM"/>
    </source>
</evidence>
<gene>
    <name evidence="1" type="ORF">SAMN06296241_1366</name>
</gene>
<sequence>MSEILYIEGWKMDLSPDPITRTLQINNIGEVKDRQANFSNTTKLPMTPNNVKAFDFLGVSGNSSLKPYRKLRCDYILNGIPMVRNGYAVVKAANSHYEVVIYDGLIDLSERIKGKKLNELNFSDLNHYLTQSTYESSLLNTEGFIYALGEFLPRSGFSTIKIEEQAPSLFVKTVWDKIWEEAGLRYSGSFFSENTDFLTEVISPAKGYEVKNVELTSLLLGSGQTNIISRNTFSNDPLIRFEDQHTFQSGSFSGITMNPDGSLVTSEDGQLSLSIETSYSNNDSYVRLLVNLNGATKTWIDLPENLTSKTVTINLNVKAGDILTFVLAGTYEISQAEQEPEQQDTIHGKYSINYNAYSTIQITKLTGGQFIDFSTFVAEMDQLAFVKDVMQRYGLLIKPVKNTNSYDFIQFEEMLNDKANTEDWSEKLNEILGEKYDIQYARRNEATYAYPESIIDRVYDGVLTIDNENATPAKNLFSSPYQIPTSRSRTFKNKTVYQIPIWEEKEEDGETIIENKESPVKIFRISKVDTSIQTTFFDGANVITVTGMIPFLSLENMQMQYFLNKYYKAFKLLIDRAKQVDADFKLNEIDIYNLDFFRLKYLKQTGKYYYLNNLKHRPERIIKAELIQLNGFSVNLPPTILGVYSRTISYKNTTTITVDNITVQSNPAYFDPEFDQPMAIMFTGGFNSNILLKNGADVITTQTVINVADWNVTIQDAGNLTAEHSAAFTFKIKDAGSEQWSEVEGTIDVTVREYVNNPPVANAGPDQTVEIPIDQSSTLVSLNGSGSTDTTGSITSYAWSIVSMPSTSSAFLSGNSGVNGGLNVPNTEDSYGTYTIKLIVTDEFGATGEDTVSITVTFQQIQP</sequence>
<dbReference type="Proteomes" id="UP000219193">
    <property type="component" value="Unassembled WGS sequence"/>
</dbReference>
<dbReference type="Pfam" id="PF22352">
    <property type="entry name" value="K319L-like_PKD"/>
    <property type="match status" value="1"/>
</dbReference>